<dbReference type="InterPro" id="IPR036388">
    <property type="entry name" value="WH-like_DNA-bd_sf"/>
</dbReference>
<keyword evidence="3 8" id="KW-0808">Transferase</keyword>
<protein>
    <submittedName>
        <fullName evidence="8">Methylated-DNA--protein-cysteine methyltransferase (MGMT, ogt)</fullName>
        <ecNumber evidence="8">2.1.1.63</ecNumber>
    </submittedName>
</protein>
<accession>A0A075G2Z0</accession>
<reference evidence="8" key="1">
    <citation type="journal article" date="2014" name="Genome Biol. Evol.">
        <title>Pangenome evidence for extensive interdomain horizontal transfer affecting lineage core and shell genes in uncultured planktonic thaumarchaeota and euryarchaeota.</title>
        <authorList>
            <person name="Deschamps P."/>
            <person name="Zivanovic Y."/>
            <person name="Moreira D."/>
            <person name="Rodriguez-Valera F."/>
            <person name="Lopez-Garcia P."/>
        </authorList>
    </citation>
    <scope>NUCLEOTIDE SEQUENCE</scope>
</reference>
<evidence type="ECO:0000256" key="4">
    <source>
        <dbReference type="ARBA" id="ARBA00022763"/>
    </source>
</evidence>
<dbReference type="Pfam" id="PF01035">
    <property type="entry name" value="DNA_binding_1"/>
    <property type="match status" value="1"/>
</dbReference>
<dbReference type="EMBL" id="KF900518">
    <property type="protein sequence ID" value="AIE97854.1"/>
    <property type="molecule type" value="Genomic_DNA"/>
</dbReference>
<dbReference type="GO" id="GO:0003908">
    <property type="term" value="F:methylated-DNA-[protein]-cysteine S-methyltransferase activity"/>
    <property type="evidence" value="ECO:0007669"/>
    <property type="project" value="UniProtKB-EC"/>
</dbReference>
<gene>
    <name evidence="8" type="primary">MGMT</name>
    <name evidence="8" type="synonym">ogt</name>
</gene>
<evidence type="ECO:0000313" key="8">
    <source>
        <dbReference type="EMBL" id="AIE97854.1"/>
    </source>
</evidence>
<comment type="catalytic activity">
    <reaction evidence="6">
        <text>a 6-O-methyl-2'-deoxyguanosine in DNA + L-cysteinyl-[protein] = S-methyl-L-cysteinyl-[protein] + a 2'-deoxyguanosine in DNA</text>
        <dbReference type="Rhea" id="RHEA:24000"/>
        <dbReference type="Rhea" id="RHEA-COMP:10131"/>
        <dbReference type="Rhea" id="RHEA-COMP:10132"/>
        <dbReference type="Rhea" id="RHEA-COMP:11367"/>
        <dbReference type="Rhea" id="RHEA-COMP:11368"/>
        <dbReference type="ChEBI" id="CHEBI:29950"/>
        <dbReference type="ChEBI" id="CHEBI:82612"/>
        <dbReference type="ChEBI" id="CHEBI:85445"/>
        <dbReference type="ChEBI" id="CHEBI:85448"/>
        <dbReference type="EC" id="2.1.1.63"/>
    </reaction>
</comment>
<keyword evidence="4" id="KW-0227">DNA damage</keyword>
<dbReference type="PANTHER" id="PTHR10815:SF13">
    <property type="entry name" value="METHYLATED-DNA--PROTEIN-CYSTEINE METHYLTRANSFERASE"/>
    <property type="match status" value="1"/>
</dbReference>
<keyword evidence="5" id="KW-0234">DNA repair</keyword>
<organism evidence="8">
    <name type="scientific">uncultured marine thaumarchaeote KM3_03_B08</name>
    <dbReference type="NCBI Taxonomy" id="1455959"/>
    <lineage>
        <taxon>Archaea</taxon>
        <taxon>Nitrososphaerota</taxon>
        <taxon>environmental samples</taxon>
    </lineage>
</organism>
<dbReference type="GO" id="GO:0032259">
    <property type="term" value="P:methylation"/>
    <property type="evidence" value="ECO:0007669"/>
    <property type="project" value="UniProtKB-KW"/>
</dbReference>
<evidence type="ECO:0000256" key="2">
    <source>
        <dbReference type="ARBA" id="ARBA00022603"/>
    </source>
</evidence>
<evidence type="ECO:0000256" key="1">
    <source>
        <dbReference type="ARBA" id="ARBA00001286"/>
    </source>
</evidence>
<comment type="catalytic activity">
    <reaction evidence="1">
        <text>a 4-O-methyl-thymidine in DNA + L-cysteinyl-[protein] = a thymidine in DNA + S-methyl-L-cysteinyl-[protein]</text>
        <dbReference type="Rhea" id="RHEA:53428"/>
        <dbReference type="Rhea" id="RHEA-COMP:10131"/>
        <dbReference type="Rhea" id="RHEA-COMP:10132"/>
        <dbReference type="Rhea" id="RHEA-COMP:13555"/>
        <dbReference type="Rhea" id="RHEA-COMP:13556"/>
        <dbReference type="ChEBI" id="CHEBI:29950"/>
        <dbReference type="ChEBI" id="CHEBI:82612"/>
        <dbReference type="ChEBI" id="CHEBI:137386"/>
        <dbReference type="ChEBI" id="CHEBI:137387"/>
        <dbReference type="EC" id="2.1.1.63"/>
    </reaction>
</comment>
<evidence type="ECO:0000256" key="5">
    <source>
        <dbReference type="ARBA" id="ARBA00023204"/>
    </source>
</evidence>
<dbReference type="InterPro" id="IPR036217">
    <property type="entry name" value="MethylDNA_cys_MeTrfase_DNAb"/>
</dbReference>
<dbReference type="PROSITE" id="PS00374">
    <property type="entry name" value="MGMT"/>
    <property type="match status" value="1"/>
</dbReference>
<dbReference type="FunFam" id="1.10.10.10:FF:000787">
    <property type="entry name" value="Methylated-DNA--protein-cysteine methyltransferase"/>
    <property type="match status" value="1"/>
</dbReference>
<proteinExistence type="predicted"/>
<dbReference type="AlphaFoldDB" id="A0A075G2Z0"/>
<dbReference type="Gene3D" id="1.10.10.10">
    <property type="entry name" value="Winged helix-like DNA-binding domain superfamily/Winged helix DNA-binding domain"/>
    <property type="match status" value="1"/>
</dbReference>
<dbReference type="CDD" id="cd06445">
    <property type="entry name" value="ATase"/>
    <property type="match status" value="1"/>
</dbReference>
<evidence type="ECO:0000256" key="6">
    <source>
        <dbReference type="ARBA" id="ARBA00049348"/>
    </source>
</evidence>
<keyword evidence="2 8" id="KW-0489">Methyltransferase</keyword>
<dbReference type="InterPro" id="IPR014048">
    <property type="entry name" value="MethylDNA_cys_MeTrfase_DNA-bd"/>
</dbReference>
<dbReference type="NCBIfam" id="TIGR00589">
    <property type="entry name" value="ogt"/>
    <property type="match status" value="1"/>
</dbReference>
<dbReference type="InterPro" id="IPR001497">
    <property type="entry name" value="MethylDNA_cys_MeTrfase_AS"/>
</dbReference>
<sequence>MTLSTKVYAKLLQVPEGKVTTYGDLAKAVGLKNGQRVIGTIMKNNPFPVIVPCHRVVRSDSKIGGYAYGEMVKFKMLTKEGIKIKDGKIIDFDKEKFYF</sequence>
<evidence type="ECO:0000256" key="3">
    <source>
        <dbReference type="ARBA" id="ARBA00022679"/>
    </source>
</evidence>
<dbReference type="SUPFAM" id="SSF46767">
    <property type="entry name" value="Methylated DNA-protein cysteine methyltransferase, C-terminal domain"/>
    <property type="match status" value="1"/>
</dbReference>
<name>A0A075G2Z0_9ARCH</name>
<dbReference type="GO" id="GO:0006281">
    <property type="term" value="P:DNA repair"/>
    <property type="evidence" value="ECO:0007669"/>
    <property type="project" value="UniProtKB-KW"/>
</dbReference>
<evidence type="ECO:0000259" key="7">
    <source>
        <dbReference type="Pfam" id="PF01035"/>
    </source>
</evidence>
<dbReference type="PANTHER" id="PTHR10815">
    <property type="entry name" value="METHYLATED-DNA--PROTEIN-CYSTEINE METHYLTRANSFERASE"/>
    <property type="match status" value="1"/>
</dbReference>
<dbReference type="EC" id="2.1.1.63" evidence="8"/>
<feature type="domain" description="Methylated-DNA-[protein]-cysteine S-methyltransferase DNA binding" evidence="7">
    <location>
        <begin position="4"/>
        <end position="82"/>
    </location>
</feature>